<dbReference type="InterPro" id="IPR004843">
    <property type="entry name" value="Calcineurin-like_PHP"/>
</dbReference>
<feature type="signal peptide" evidence="2">
    <location>
        <begin position="1"/>
        <end position="18"/>
    </location>
</feature>
<dbReference type="RefSeq" id="XP_040760290.1">
    <property type="nucleotide sequence ID" value="XM_040909767.1"/>
</dbReference>
<gene>
    <name evidence="4" type="ORF">LAESUDRAFT_730049</name>
</gene>
<evidence type="ECO:0000259" key="3">
    <source>
        <dbReference type="Pfam" id="PF00149"/>
    </source>
</evidence>
<accession>A0A165CC83</accession>
<dbReference type="EMBL" id="KV427651">
    <property type="protein sequence ID" value="KZT02550.1"/>
    <property type="molecule type" value="Genomic_DNA"/>
</dbReference>
<dbReference type="STRING" id="1314785.A0A165CC83"/>
<evidence type="ECO:0000313" key="4">
    <source>
        <dbReference type="EMBL" id="KZT02550.1"/>
    </source>
</evidence>
<reference evidence="4 5" key="1">
    <citation type="journal article" date="2016" name="Mol. Biol. Evol.">
        <title>Comparative Genomics of Early-Diverging Mushroom-Forming Fungi Provides Insights into the Origins of Lignocellulose Decay Capabilities.</title>
        <authorList>
            <person name="Nagy L.G."/>
            <person name="Riley R."/>
            <person name="Tritt A."/>
            <person name="Adam C."/>
            <person name="Daum C."/>
            <person name="Floudas D."/>
            <person name="Sun H."/>
            <person name="Yadav J.S."/>
            <person name="Pangilinan J."/>
            <person name="Larsson K.H."/>
            <person name="Matsuura K."/>
            <person name="Barry K."/>
            <person name="Labutti K."/>
            <person name="Kuo R."/>
            <person name="Ohm R.A."/>
            <person name="Bhattacharya S.S."/>
            <person name="Shirouzu T."/>
            <person name="Yoshinaga Y."/>
            <person name="Martin F.M."/>
            <person name="Grigoriev I.V."/>
            <person name="Hibbett D.S."/>
        </authorList>
    </citation>
    <scope>NUCLEOTIDE SEQUENCE [LARGE SCALE GENOMIC DNA]</scope>
    <source>
        <strain evidence="4 5">93-53</strain>
    </source>
</reference>
<feature type="domain" description="Calcineurin-like phosphoesterase" evidence="3">
    <location>
        <begin position="68"/>
        <end position="173"/>
    </location>
</feature>
<dbReference type="GO" id="GO:0000298">
    <property type="term" value="F:endopolyphosphatase activity"/>
    <property type="evidence" value="ECO:0007669"/>
    <property type="project" value="TreeGrafter"/>
</dbReference>
<keyword evidence="5" id="KW-1185">Reference proteome</keyword>
<feature type="chain" id="PRO_5007855956" evidence="2">
    <location>
        <begin position="19"/>
        <end position="570"/>
    </location>
</feature>
<evidence type="ECO:0000256" key="1">
    <source>
        <dbReference type="SAM" id="MobiDB-lite"/>
    </source>
</evidence>
<feature type="region of interest" description="Disordered" evidence="1">
    <location>
        <begin position="520"/>
        <end position="548"/>
    </location>
</feature>
<evidence type="ECO:0000313" key="5">
    <source>
        <dbReference type="Proteomes" id="UP000076871"/>
    </source>
</evidence>
<keyword evidence="2" id="KW-0732">Signal</keyword>
<organism evidence="4 5">
    <name type="scientific">Laetiporus sulphureus 93-53</name>
    <dbReference type="NCBI Taxonomy" id="1314785"/>
    <lineage>
        <taxon>Eukaryota</taxon>
        <taxon>Fungi</taxon>
        <taxon>Dikarya</taxon>
        <taxon>Basidiomycota</taxon>
        <taxon>Agaricomycotina</taxon>
        <taxon>Agaricomycetes</taxon>
        <taxon>Polyporales</taxon>
        <taxon>Laetiporus</taxon>
    </lineage>
</organism>
<dbReference type="SUPFAM" id="SSF56300">
    <property type="entry name" value="Metallo-dependent phosphatases"/>
    <property type="match status" value="1"/>
</dbReference>
<proteinExistence type="predicted"/>
<dbReference type="GeneID" id="63826796"/>
<dbReference type="Gene3D" id="3.60.21.10">
    <property type="match status" value="1"/>
</dbReference>
<dbReference type="GO" id="GO:0005737">
    <property type="term" value="C:cytoplasm"/>
    <property type="evidence" value="ECO:0007669"/>
    <property type="project" value="TreeGrafter"/>
</dbReference>
<evidence type="ECO:0000256" key="2">
    <source>
        <dbReference type="SAM" id="SignalP"/>
    </source>
</evidence>
<dbReference type="Proteomes" id="UP000076871">
    <property type="component" value="Unassembled WGS sequence"/>
</dbReference>
<dbReference type="AlphaFoldDB" id="A0A165CC83"/>
<name>A0A165CC83_9APHY</name>
<dbReference type="InterPro" id="IPR029052">
    <property type="entry name" value="Metallo-depent_PP-like"/>
</dbReference>
<dbReference type="GO" id="GO:0006798">
    <property type="term" value="P:polyphosphate catabolic process"/>
    <property type="evidence" value="ECO:0007669"/>
    <property type="project" value="TreeGrafter"/>
</dbReference>
<dbReference type="OrthoDB" id="10267127at2759"/>
<dbReference type="InterPro" id="IPR050126">
    <property type="entry name" value="Ap4A_hydrolase"/>
</dbReference>
<protein>
    <submittedName>
        <fullName evidence="4">Metallo-dependent phosphatase</fullName>
    </submittedName>
</protein>
<dbReference type="InParanoid" id="A0A165CC83"/>
<dbReference type="PANTHER" id="PTHR42850:SF4">
    <property type="entry name" value="ZINC-DEPENDENT ENDOPOLYPHOSPHATASE"/>
    <property type="match status" value="1"/>
</dbReference>
<sequence length="570" mass="64612">MCALTALLFSLVFLLGIATEFNLFPRPHTTALGTHSGTVDYDFPDFNKIVHHYTLSESEIGLDNPIRRLMFVGDVHGMNKSLHDLLSAVSYKPETDTLIFAGDIMAKSTHAGSLAVLDFITQHKCGGTPGPVYAVRGNHDQMVVQWRAWRDWFEPLQLTFPEPSRIDAAKDKKPDRPVRTGREFLRLIEHEWMHDVRTDPKSSADPNAWADTARKRAAGTWRAEWWRRIPHFGKGREKKDWAIFGDHYWLAREMTMAQRECLYSLPLVIHAPSEHFFVVHAGILPSDPTLPLLDEHQPLAHPPVLDVSGADVDIEGDDDDITIISRIVHVQQLLSTSTLTRSSPRKNETLEELRTAQEKAIMTDIPTNRDPWVLLNMRGVRKTGKVTRNNDKGTPWSKIWNNQIGRCRGFDNSSSSMPDAPRIYDIKRPFTRPNPGDDSDSETILLPCEPASVVYGHAATRGLDVKRWSVGIDTGCLYGWRLTTLILQRPNGSDIESRYPESEVDDDGVYQDEDNWYSAGIARSDGQWEEPEMPSRRRRRKTRRVEFGDKGSGLDARLVSIKCPKMGDFA</sequence>
<dbReference type="Pfam" id="PF00149">
    <property type="entry name" value="Metallophos"/>
    <property type="match status" value="1"/>
</dbReference>
<dbReference type="GO" id="GO:0016791">
    <property type="term" value="F:phosphatase activity"/>
    <property type="evidence" value="ECO:0007669"/>
    <property type="project" value="TreeGrafter"/>
</dbReference>
<dbReference type="PANTHER" id="PTHR42850">
    <property type="entry name" value="METALLOPHOSPHOESTERASE"/>
    <property type="match status" value="1"/>
</dbReference>